<evidence type="ECO:0000256" key="1">
    <source>
        <dbReference type="ARBA" id="ARBA00004555"/>
    </source>
</evidence>
<sequence length="533" mass="62173">MSKGKKKQRQRKNRSDIQSPKNDKSHFNEEIVADKNKDGTSMEPISNPSDSDKPNEVKEVSRPQKEISLTRFKSSSNSTEVVLKTKNDQLRKEVDVKQKAIETLKDEKKHGAIKIDEILKNEKKEYDELHKVIDTLRSENTSLREEAEILRKDKEADSQAERKIQELEKQLEEKSNEHDKVQENYHNLLSRLSSMKSVFTKMKASESELEKIKGQMKETNENNIQLQKKNGKLTLDIRQLQADMNKLNLEYEKLSRMKMSLEKTTEIKSNEYSLEVKRLQTGNKKLAADLQEARSEIEEYIIMIDEEKTSKQSLQHEVDELNKKCVVNLKENEKINEEFNGLKSERSKLIQELKSLKVKYNLDSNEYKEQLNVKNQKLIMQQDKLDALEKLRKLYQESLDQNTALQEEIKTKQKTIGKLRRETIALNEHLTKAMKLIKQESSQETVDRELVSNLFISFLQIPRGDSKKYEVLQLISNYLNWSDDMRRHAGLLSSHSKVNSNSVVSTPADKLNPSRSFVSMWTEFLEKESTPRQ</sequence>
<evidence type="ECO:0000256" key="2">
    <source>
        <dbReference type="ARBA" id="ARBA00023034"/>
    </source>
</evidence>
<dbReference type="PANTHER" id="PTHR18921">
    <property type="entry name" value="MYOSIN HEAVY CHAIN - RELATED"/>
    <property type="match status" value="1"/>
</dbReference>
<dbReference type="Gene3D" id="1.10.287.1490">
    <property type="match status" value="1"/>
</dbReference>
<dbReference type="GO" id="GO:0005794">
    <property type="term" value="C:Golgi apparatus"/>
    <property type="evidence" value="ECO:0007669"/>
    <property type="project" value="UniProtKB-SubCell"/>
</dbReference>
<evidence type="ECO:0000259" key="6">
    <source>
        <dbReference type="PROSITE" id="PS50913"/>
    </source>
</evidence>
<evidence type="ECO:0000313" key="7">
    <source>
        <dbReference type="EMBL" id="VUG19507.1"/>
    </source>
</evidence>
<feature type="coiled-coil region" evidence="4">
    <location>
        <begin position="87"/>
        <end position="422"/>
    </location>
</feature>
<dbReference type="Proteomes" id="UP000478008">
    <property type="component" value="Unassembled WGS sequence"/>
</dbReference>
<feature type="region of interest" description="Disordered" evidence="5">
    <location>
        <begin position="1"/>
        <end position="79"/>
    </location>
</feature>
<feature type="compositionally biased region" description="Basic and acidic residues" evidence="5">
    <location>
        <begin position="21"/>
        <end position="40"/>
    </location>
</feature>
<protein>
    <submittedName>
        <fullName evidence="7">DEBR0S5_04566g1_1</fullName>
    </submittedName>
</protein>
<dbReference type="EMBL" id="CABFWN010000005">
    <property type="protein sequence ID" value="VUG19507.1"/>
    <property type="molecule type" value="Genomic_DNA"/>
</dbReference>
<feature type="domain" description="GRIP" evidence="6">
    <location>
        <begin position="441"/>
        <end position="492"/>
    </location>
</feature>
<dbReference type="Pfam" id="PF10375">
    <property type="entry name" value="GRAB"/>
    <property type="match status" value="1"/>
</dbReference>
<dbReference type="AlphaFoldDB" id="A0A7D9H3M1"/>
<name>A0A7D9H3M1_DEKBR</name>
<gene>
    <name evidence="7" type="ORF">DEBR0S5_04566G</name>
</gene>
<dbReference type="InterPro" id="IPR000237">
    <property type="entry name" value="GRIP_dom"/>
</dbReference>
<evidence type="ECO:0000313" key="8">
    <source>
        <dbReference type="Proteomes" id="UP000478008"/>
    </source>
</evidence>
<evidence type="ECO:0000256" key="5">
    <source>
        <dbReference type="SAM" id="MobiDB-lite"/>
    </source>
</evidence>
<accession>A0A7D9H3M1</accession>
<feature type="compositionally biased region" description="Basic and acidic residues" evidence="5">
    <location>
        <begin position="50"/>
        <end position="65"/>
    </location>
</feature>
<dbReference type="PROSITE" id="PS50913">
    <property type="entry name" value="GRIP"/>
    <property type="match status" value="1"/>
</dbReference>
<keyword evidence="8" id="KW-1185">Reference proteome</keyword>
<dbReference type="GO" id="GO:0007030">
    <property type="term" value="P:Golgi organization"/>
    <property type="evidence" value="ECO:0007669"/>
    <property type="project" value="TreeGrafter"/>
</dbReference>
<dbReference type="InterPro" id="IPR019459">
    <property type="entry name" value="GRAB"/>
</dbReference>
<proteinExistence type="predicted"/>
<reference evidence="7 8" key="1">
    <citation type="submission" date="2019-07" db="EMBL/GenBank/DDBJ databases">
        <authorList>
            <person name="Friedrich A."/>
            <person name="Schacherer J."/>
        </authorList>
    </citation>
    <scope>NUCLEOTIDE SEQUENCE [LARGE SCALE GENOMIC DNA]</scope>
</reference>
<keyword evidence="2" id="KW-0333">Golgi apparatus</keyword>
<organism evidence="7 8">
    <name type="scientific">Dekkera bruxellensis</name>
    <name type="common">Brettanomyces custersii</name>
    <dbReference type="NCBI Taxonomy" id="5007"/>
    <lineage>
        <taxon>Eukaryota</taxon>
        <taxon>Fungi</taxon>
        <taxon>Dikarya</taxon>
        <taxon>Ascomycota</taxon>
        <taxon>Saccharomycotina</taxon>
        <taxon>Pichiomycetes</taxon>
        <taxon>Pichiales</taxon>
        <taxon>Pichiaceae</taxon>
        <taxon>Brettanomyces</taxon>
    </lineage>
</organism>
<dbReference type="GO" id="GO:0031267">
    <property type="term" value="F:small GTPase binding"/>
    <property type="evidence" value="ECO:0007669"/>
    <property type="project" value="TreeGrafter"/>
</dbReference>
<evidence type="ECO:0000256" key="4">
    <source>
        <dbReference type="SAM" id="Coils"/>
    </source>
</evidence>
<keyword evidence="3 4" id="KW-0175">Coiled coil</keyword>
<dbReference type="PANTHER" id="PTHR18921:SF2">
    <property type="entry name" value="THYROID RECEPTOR-INTERACTING PROTEIN 11"/>
    <property type="match status" value="1"/>
</dbReference>
<evidence type="ECO:0000256" key="3">
    <source>
        <dbReference type="ARBA" id="ARBA00023054"/>
    </source>
</evidence>
<feature type="compositionally biased region" description="Basic residues" evidence="5">
    <location>
        <begin position="1"/>
        <end position="12"/>
    </location>
</feature>
<dbReference type="GO" id="GO:0006888">
    <property type="term" value="P:endoplasmic reticulum to Golgi vesicle-mediated transport"/>
    <property type="evidence" value="ECO:0007669"/>
    <property type="project" value="TreeGrafter"/>
</dbReference>
<comment type="subcellular location">
    <subcellularLocation>
        <location evidence="1">Golgi apparatus</location>
    </subcellularLocation>
</comment>